<dbReference type="Proteomes" id="UP001149090">
    <property type="component" value="Unassembled WGS sequence"/>
</dbReference>
<dbReference type="PANTHER" id="PTHR45982:SF1">
    <property type="entry name" value="REGULATOR OF CHROMOSOME CONDENSATION"/>
    <property type="match status" value="1"/>
</dbReference>
<feature type="repeat" description="RCC1" evidence="1">
    <location>
        <begin position="24"/>
        <end position="79"/>
    </location>
</feature>
<dbReference type="PROSITE" id="PS50012">
    <property type="entry name" value="RCC1_3"/>
    <property type="match status" value="1"/>
</dbReference>
<gene>
    <name evidence="2" type="ORF">M0811_10127</name>
</gene>
<name>A0A9Q0LHV8_ANAIG</name>
<organism evidence="2 3">
    <name type="scientific">Anaeramoeba ignava</name>
    <name type="common">Anaerobic marine amoeba</name>
    <dbReference type="NCBI Taxonomy" id="1746090"/>
    <lineage>
        <taxon>Eukaryota</taxon>
        <taxon>Metamonada</taxon>
        <taxon>Anaeramoebidae</taxon>
        <taxon>Anaeramoeba</taxon>
    </lineage>
</organism>
<dbReference type="InterPro" id="IPR051553">
    <property type="entry name" value="Ran_GTPase-activating"/>
</dbReference>
<accession>A0A9Q0LHV8</accession>
<dbReference type="EMBL" id="JAPDFW010000087">
    <property type="protein sequence ID" value="KAJ5071495.1"/>
    <property type="molecule type" value="Genomic_DNA"/>
</dbReference>
<dbReference type="AlphaFoldDB" id="A0A9Q0LHV8"/>
<dbReference type="InterPro" id="IPR009091">
    <property type="entry name" value="RCC1/BLIP-II"/>
</dbReference>
<dbReference type="SUPFAM" id="SSF50985">
    <property type="entry name" value="RCC1/BLIP-II"/>
    <property type="match status" value="1"/>
</dbReference>
<protein>
    <submittedName>
        <fullName evidence="2">Rcc1-like g exchanging factor-like protein</fullName>
    </submittedName>
</protein>
<dbReference type="Gene3D" id="3.30.710.10">
    <property type="entry name" value="Potassium Channel Kv1.1, Chain A"/>
    <property type="match status" value="2"/>
</dbReference>
<evidence type="ECO:0000256" key="1">
    <source>
        <dbReference type="PROSITE-ProRule" id="PRU00235"/>
    </source>
</evidence>
<dbReference type="InterPro" id="IPR011333">
    <property type="entry name" value="SKP1/BTB/POZ_sf"/>
</dbReference>
<dbReference type="Gene3D" id="2.130.10.30">
    <property type="entry name" value="Regulator of chromosome condensation 1/beta-lactamase-inhibitor protein II"/>
    <property type="match status" value="1"/>
</dbReference>
<comment type="caution">
    <text evidence="2">The sequence shown here is derived from an EMBL/GenBank/DDBJ whole genome shotgun (WGS) entry which is preliminary data.</text>
</comment>
<dbReference type="InterPro" id="IPR000408">
    <property type="entry name" value="Reg_chr_condens"/>
</dbReference>
<proteinExistence type="predicted"/>
<evidence type="ECO:0000313" key="3">
    <source>
        <dbReference type="Proteomes" id="UP001149090"/>
    </source>
</evidence>
<dbReference type="PANTHER" id="PTHR45982">
    <property type="entry name" value="REGULATOR OF CHROMOSOME CONDENSATION"/>
    <property type="match status" value="1"/>
</dbReference>
<dbReference type="Pfam" id="PF13540">
    <property type="entry name" value="RCC1_2"/>
    <property type="match status" value="1"/>
</dbReference>
<dbReference type="OrthoDB" id="5370059at2759"/>
<sequence length="412" mass="48530">MMKNVSRIFSGTSSDCVFLLNSNQELFVCGYNQYGQLGLGESRKEETKIQKLTKIQNIPKGEIIDIQCGSIYSIMLIENENENPKRKFYSCGNYQLNGLGKLYRDTYEFTEIKSSLFENDNILDFSCGTDHTLILTSNSKLIGFGNNQYGQLGTGDTKNQPITIQIELPKLRFNENISNYHVSCVYEKSFLYFSSSFSNLEEDLIKLFERKEFCDISFKTENREIIEAHKLILKYRLNQNQNEIEKLQEIISKKSIKESNQIFEMIYSNNRIINPKLYSEIKEIINSNEKIEETMKRIYLNENEKENEKYFIIERKEKQYKFPKLILIMRSELNRGMFLSVTNDTSNKVTDYSELSNKSFQIFEYWIYSNQIKDEIKITQEIINELQIGIDYFQLNQTNPNLFDLLINKFNN</sequence>
<evidence type="ECO:0000313" key="2">
    <source>
        <dbReference type="EMBL" id="KAJ5071495.1"/>
    </source>
</evidence>
<dbReference type="Pfam" id="PF00415">
    <property type="entry name" value="RCC1"/>
    <property type="match status" value="1"/>
</dbReference>
<keyword evidence="3" id="KW-1185">Reference proteome</keyword>
<reference evidence="2" key="1">
    <citation type="submission" date="2022-10" db="EMBL/GenBank/DDBJ databases">
        <title>Novel sulphate-reducing endosymbionts in the free-living metamonad Anaeramoeba.</title>
        <authorList>
            <person name="Jerlstrom-Hultqvist J."/>
            <person name="Cepicka I."/>
            <person name="Gallot-Lavallee L."/>
            <person name="Salas-Leiva D."/>
            <person name="Curtis B.A."/>
            <person name="Zahonova K."/>
            <person name="Pipaliya S."/>
            <person name="Dacks J."/>
            <person name="Roger A.J."/>
        </authorList>
    </citation>
    <scope>NUCLEOTIDE SEQUENCE</scope>
    <source>
        <strain evidence="2">BMAN</strain>
    </source>
</reference>